<accession>A0A9P0K7K6</accession>
<sequence>MKKSRFLSTFMENLSLRKEIHRLDSPEKKYWKSKIM</sequence>
<evidence type="ECO:0000313" key="1">
    <source>
        <dbReference type="EMBL" id="CAH1967975.1"/>
    </source>
</evidence>
<dbReference type="AlphaFoldDB" id="A0A9P0K7K6"/>
<organism evidence="1 2">
    <name type="scientific">Acanthoscelides obtectus</name>
    <name type="common">Bean weevil</name>
    <name type="synonym">Bruchus obtectus</name>
    <dbReference type="NCBI Taxonomy" id="200917"/>
    <lineage>
        <taxon>Eukaryota</taxon>
        <taxon>Metazoa</taxon>
        <taxon>Ecdysozoa</taxon>
        <taxon>Arthropoda</taxon>
        <taxon>Hexapoda</taxon>
        <taxon>Insecta</taxon>
        <taxon>Pterygota</taxon>
        <taxon>Neoptera</taxon>
        <taxon>Endopterygota</taxon>
        <taxon>Coleoptera</taxon>
        <taxon>Polyphaga</taxon>
        <taxon>Cucujiformia</taxon>
        <taxon>Chrysomeloidea</taxon>
        <taxon>Chrysomelidae</taxon>
        <taxon>Bruchinae</taxon>
        <taxon>Bruchini</taxon>
        <taxon>Acanthoscelides</taxon>
    </lineage>
</organism>
<comment type="caution">
    <text evidence="1">The sequence shown here is derived from an EMBL/GenBank/DDBJ whole genome shotgun (WGS) entry which is preliminary data.</text>
</comment>
<dbReference type="EMBL" id="CAKOFQ010006750">
    <property type="protein sequence ID" value="CAH1967975.1"/>
    <property type="molecule type" value="Genomic_DNA"/>
</dbReference>
<gene>
    <name evidence="1" type="ORF">ACAOBT_LOCUS7630</name>
</gene>
<dbReference type="Proteomes" id="UP001152888">
    <property type="component" value="Unassembled WGS sequence"/>
</dbReference>
<proteinExistence type="predicted"/>
<reference evidence="1" key="1">
    <citation type="submission" date="2022-03" db="EMBL/GenBank/DDBJ databases">
        <authorList>
            <person name="Sayadi A."/>
        </authorList>
    </citation>
    <scope>NUCLEOTIDE SEQUENCE</scope>
</reference>
<protein>
    <submittedName>
        <fullName evidence="1">Uncharacterized protein</fullName>
    </submittedName>
</protein>
<name>A0A9P0K7K6_ACAOB</name>
<keyword evidence="2" id="KW-1185">Reference proteome</keyword>
<evidence type="ECO:0000313" key="2">
    <source>
        <dbReference type="Proteomes" id="UP001152888"/>
    </source>
</evidence>